<sequence length="204" mass="23698">MNLAKLFELQRQLDEHIEKEHPRKPGEDRLAKKILALFVELGELANEWRGFKFWSNDQEPRTGGECSCDDGYIDVYMGHGVVEQDICPRCEGMGELPNTLLEEYVDALHFILSIGLELNIDPKITGIYECPNVLEQLNSVFEDVAHFWSSVNEDWGYEAQVEFYIEIFRGFKALGRMLGFTWEQIEEAYIRKNAVNHQRQESGY</sequence>
<dbReference type="RefSeq" id="WP_064549855.1">
    <property type="nucleotide sequence ID" value="NZ_LXMA01000001.1"/>
</dbReference>
<name>A0A1B7KWL6_PARTM</name>
<gene>
    <name evidence="1" type="ORF">A7K69_02190</name>
</gene>
<evidence type="ECO:0000313" key="2">
    <source>
        <dbReference type="Proteomes" id="UP000078290"/>
    </source>
</evidence>
<dbReference type="CDD" id="cd11527">
    <property type="entry name" value="NTP-PPase_dUTPase"/>
    <property type="match status" value="1"/>
</dbReference>
<reference evidence="2" key="1">
    <citation type="submission" date="2016-05" db="EMBL/GenBank/DDBJ databases">
        <authorList>
            <person name="Wang W."/>
            <person name="Zhu L."/>
        </authorList>
    </citation>
    <scope>NUCLEOTIDE SEQUENCE [LARGE SCALE GENOMIC DNA]</scope>
    <source>
        <strain evidence="2">W-2</strain>
    </source>
</reference>
<dbReference type="AlphaFoldDB" id="A0A1B7KWL6"/>
<proteinExistence type="predicted"/>
<dbReference type="OrthoDB" id="5506143at2"/>
<dbReference type="EMBL" id="LXMA01000001">
    <property type="protein sequence ID" value="OAT74540.1"/>
    <property type="molecule type" value="Genomic_DNA"/>
</dbReference>
<evidence type="ECO:0008006" key="3">
    <source>
        <dbReference type="Google" id="ProtNLM"/>
    </source>
</evidence>
<dbReference type="Gene3D" id="1.10.4010.10">
    <property type="entry name" value="Type II deoxyuridine triphosphatase"/>
    <property type="match status" value="1"/>
</dbReference>
<protein>
    <recommendedName>
        <fullName evidence="3">dUTPase</fullName>
    </recommendedName>
</protein>
<evidence type="ECO:0000313" key="1">
    <source>
        <dbReference type="EMBL" id="OAT74540.1"/>
    </source>
</evidence>
<dbReference type="PIRSF" id="PIRSF030140">
    <property type="entry name" value="UCP030140"/>
    <property type="match status" value="1"/>
</dbReference>
<dbReference type="SUPFAM" id="SSF101386">
    <property type="entry name" value="all-alpha NTP pyrophosphatases"/>
    <property type="match status" value="1"/>
</dbReference>
<dbReference type="InterPro" id="IPR014871">
    <property type="entry name" value="dUTPase/dCTP_pyrophosphatase"/>
</dbReference>
<comment type="caution">
    <text evidence="1">The sequence shown here is derived from an EMBL/GenBank/DDBJ whole genome shotgun (WGS) entry which is preliminary data.</text>
</comment>
<organism evidence="1 2">
    <name type="scientific">Parageobacillus thermoglucosidasius</name>
    <name type="common">Geobacillus thermoglucosidasius</name>
    <dbReference type="NCBI Taxonomy" id="1426"/>
    <lineage>
        <taxon>Bacteria</taxon>
        <taxon>Bacillati</taxon>
        <taxon>Bacillota</taxon>
        <taxon>Bacilli</taxon>
        <taxon>Bacillales</taxon>
        <taxon>Anoxybacillaceae</taxon>
        <taxon>Parageobacillus</taxon>
    </lineage>
</organism>
<dbReference type="InterPro" id="IPR016947">
    <property type="entry name" value="UCP030140"/>
</dbReference>
<accession>A0A1B7KWL6</accession>
<dbReference type="Pfam" id="PF08761">
    <property type="entry name" value="dUTPase_2"/>
    <property type="match status" value="2"/>
</dbReference>
<dbReference type="Proteomes" id="UP000078290">
    <property type="component" value="Unassembled WGS sequence"/>
</dbReference>